<dbReference type="RefSeq" id="WP_149658088.1">
    <property type="nucleotide sequence ID" value="NZ_JAFFZW010000001.1"/>
</dbReference>
<organism evidence="1 2">
    <name type="scientific">Pseudomonas alliivorans</name>
    <dbReference type="NCBI Taxonomy" id="2810613"/>
    <lineage>
        <taxon>Bacteria</taxon>
        <taxon>Pseudomonadati</taxon>
        <taxon>Pseudomonadota</taxon>
        <taxon>Gammaproteobacteria</taxon>
        <taxon>Pseudomonadales</taxon>
        <taxon>Pseudomonadaceae</taxon>
        <taxon>Pseudomonas</taxon>
    </lineage>
</organism>
<proteinExistence type="predicted"/>
<reference evidence="1 2" key="1">
    <citation type="journal article" date="2022" name="Syst. Appl. Microbiol.">
        <title>Pseudomonas alliivorans sp. nov., a plant-pathogenic bacterium isolated from onion foliage in Georgia, USA.</title>
        <authorList>
            <person name="Zhao M."/>
            <person name="Tyson C."/>
            <person name="Chen H.C."/>
            <person name="Paudel S."/>
            <person name="Gitaitis R."/>
            <person name="Kvitko B."/>
            <person name="Dutta B."/>
        </authorList>
    </citation>
    <scope>NUCLEOTIDE SEQUENCE [LARGE SCALE GENOMIC DNA]</scope>
    <source>
        <strain evidence="1 2">20GA0068</strain>
    </source>
</reference>
<dbReference type="Proteomes" id="UP000673197">
    <property type="component" value="Unassembled WGS sequence"/>
</dbReference>
<gene>
    <name evidence="1" type="ORF">JTJ32_00430</name>
</gene>
<dbReference type="EMBL" id="JAFFZW010000001">
    <property type="protein sequence ID" value="MBP0943802.1"/>
    <property type="molecule type" value="Genomic_DNA"/>
</dbReference>
<protein>
    <submittedName>
        <fullName evidence="1">Uncharacterized protein</fullName>
    </submittedName>
</protein>
<sequence>MNLGKNEAYNHEKGNDFRMSSRADIKTEIAETNYVSQTAIDTILDRINRVDFTPLCFKLEKEYDWREDKINGALTLYKQWLTLQTLYEDLSFAPSELIDEFWHIHILDTRKYMNDCNFIKGEYIHHYPYFGLTEQENETVLEKGFDLTKKLFQMHFGHSELGFQADHAASCGCRSGNGSSCR</sequence>
<keyword evidence="2" id="KW-1185">Reference proteome</keyword>
<evidence type="ECO:0000313" key="2">
    <source>
        <dbReference type="Proteomes" id="UP000673197"/>
    </source>
</evidence>
<comment type="caution">
    <text evidence="1">The sequence shown here is derived from an EMBL/GenBank/DDBJ whole genome shotgun (WGS) entry which is preliminary data.</text>
</comment>
<name>A0ABS4C0F6_9PSED</name>
<accession>A0ABS4C0F6</accession>
<evidence type="ECO:0000313" key="1">
    <source>
        <dbReference type="EMBL" id="MBP0943802.1"/>
    </source>
</evidence>